<dbReference type="InterPro" id="IPR050267">
    <property type="entry name" value="Anti-sigma-factor_SerPK"/>
</dbReference>
<keyword evidence="1" id="KW-0723">Serine/threonine-protein kinase</keyword>
<dbReference type="Gene3D" id="3.30.565.10">
    <property type="entry name" value="Histidine kinase-like ATPase, C-terminal domain"/>
    <property type="match status" value="1"/>
</dbReference>
<dbReference type="PANTHER" id="PTHR35526:SF3">
    <property type="entry name" value="ANTI-SIGMA-F FACTOR RSBW"/>
    <property type="match status" value="1"/>
</dbReference>
<dbReference type="CDD" id="cd16936">
    <property type="entry name" value="HATPase_RsbW-like"/>
    <property type="match status" value="1"/>
</dbReference>
<dbReference type="RefSeq" id="WP_204017730.1">
    <property type="nucleotide sequence ID" value="NZ_BOOG01000044.1"/>
</dbReference>
<dbReference type="SUPFAM" id="SSF55874">
    <property type="entry name" value="ATPase domain of HSP90 chaperone/DNA topoisomerase II/histidine kinase"/>
    <property type="match status" value="1"/>
</dbReference>
<sequence length="169" mass="18472">MDTAIREKPPLPYGQFSLHQRFSSEAMGPIRHQVAAHLRLWEMSALVEQGMLVASELCSNVRHAGDRRFELRMVLLNGRVRLEVRDYSTALPYFPAEVPAPDAVSGRGLYLVAELAEHVGVDLLGDGKIIWAVLGPGPCLTDAIVKAASQHGEPTDQQVRPSAPEVGRA</sequence>
<feature type="region of interest" description="Disordered" evidence="2">
    <location>
        <begin position="150"/>
        <end position="169"/>
    </location>
</feature>
<dbReference type="Proteomes" id="UP000610966">
    <property type="component" value="Unassembled WGS sequence"/>
</dbReference>
<gene>
    <name evidence="4" type="ORF">Mth01_43180</name>
</gene>
<accession>A0A8J3W1D5</accession>
<feature type="domain" description="Histidine kinase/HSP90-like ATPase" evidence="3">
    <location>
        <begin position="25"/>
        <end position="132"/>
    </location>
</feature>
<dbReference type="GO" id="GO:0004674">
    <property type="term" value="F:protein serine/threonine kinase activity"/>
    <property type="evidence" value="ECO:0007669"/>
    <property type="project" value="UniProtKB-KW"/>
</dbReference>
<proteinExistence type="predicted"/>
<dbReference type="Pfam" id="PF13581">
    <property type="entry name" value="HATPase_c_2"/>
    <property type="match status" value="1"/>
</dbReference>
<evidence type="ECO:0000313" key="4">
    <source>
        <dbReference type="EMBL" id="GIH72065.1"/>
    </source>
</evidence>
<keyword evidence="1" id="KW-0418">Kinase</keyword>
<dbReference type="InterPro" id="IPR003594">
    <property type="entry name" value="HATPase_dom"/>
</dbReference>
<dbReference type="AlphaFoldDB" id="A0A8J3W1D5"/>
<dbReference type="EMBL" id="BOOG01000044">
    <property type="protein sequence ID" value="GIH72065.1"/>
    <property type="molecule type" value="Genomic_DNA"/>
</dbReference>
<keyword evidence="1" id="KW-0808">Transferase</keyword>
<comment type="caution">
    <text evidence="4">The sequence shown here is derived from an EMBL/GenBank/DDBJ whole genome shotgun (WGS) entry which is preliminary data.</text>
</comment>
<keyword evidence="5" id="KW-1185">Reference proteome</keyword>
<protein>
    <recommendedName>
        <fullName evidence="3">Histidine kinase/HSP90-like ATPase domain-containing protein</fullName>
    </recommendedName>
</protein>
<evidence type="ECO:0000256" key="1">
    <source>
        <dbReference type="ARBA" id="ARBA00022527"/>
    </source>
</evidence>
<name>A0A8J3W1D5_9ACTN</name>
<evidence type="ECO:0000313" key="5">
    <source>
        <dbReference type="Proteomes" id="UP000610966"/>
    </source>
</evidence>
<evidence type="ECO:0000256" key="2">
    <source>
        <dbReference type="SAM" id="MobiDB-lite"/>
    </source>
</evidence>
<dbReference type="InterPro" id="IPR036890">
    <property type="entry name" value="HATPase_C_sf"/>
</dbReference>
<reference evidence="4" key="1">
    <citation type="submission" date="2021-01" db="EMBL/GenBank/DDBJ databases">
        <title>Whole genome shotgun sequence of Sphaerimonospora thailandensis NBRC 107569.</title>
        <authorList>
            <person name="Komaki H."/>
            <person name="Tamura T."/>
        </authorList>
    </citation>
    <scope>NUCLEOTIDE SEQUENCE</scope>
    <source>
        <strain evidence="4">NBRC 107569</strain>
    </source>
</reference>
<dbReference type="PANTHER" id="PTHR35526">
    <property type="entry name" value="ANTI-SIGMA-F FACTOR RSBW-RELATED"/>
    <property type="match status" value="1"/>
</dbReference>
<organism evidence="4 5">
    <name type="scientific">Sphaerimonospora thailandensis</name>
    <dbReference type="NCBI Taxonomy" id="795644"/>
    <lineage>
        <taxon>Bacteria</taxon>
        <taxon>Bacillati</taxon>
        <taxon>Actinomycetota</taxon>
        <taxon>Actinomycetes</taxon>
        <taxon>Streptosporangiales</taxon>
        <taxon>Streptosporangiaceae</taxon>
        <taxon>Sphaerimonospora</taxon>
    </lineage>
</organism>
<evidence type="ECO:0000259" key="3">
    <source>
        <dbReference type="Pfam" id="PF13581"/>
    </source>
</evidence>